<reference evidence="17" key="1">
    <citation type="submission" date="2011-10" db="EMBL/GenBank/DDBJ databases">
        <authorList>
            <consortium name="Soft-shell Turtle Genome Consortium"/>
        </authorList>
    </citation>
    <scope>NUCLEOTIDE SEQUENCE [LARGE SCALE GENOMIC DNA]</scope>
    <source>
        <strain evidence="17">Daiwa-1</strain>
    </source>
</reference>
<feature type="transmembrane region" description="Helical" evidence="14">
    <location>
        <begin position="68"/>
        <end position="93"/>
    </location>
</feature>
<dbReference type="GO" id="GO:1990913">
    <property type="term" value="C:sperm head plasma membrane"/>
    <property type="evidence" value="ECO:0007669"/>
    <property type="project" value="Ensembl"/>
</dbReference>
<feature type="transmembrane region" description="Helical" evidence="14">
    <location>
        <begin position="147"/>
        <end position="172"/>
    </location>
</feature>
<dbReference type="SUPFAM" id="SSF81321">
    <property type="entry name" value="Family A G protein-coupled receptor-like"/>
    <property type="match status" value="1"/>
</dbReference>
<dbReference type="InterPro" id="IPR050125">
    <property type="entry name" value="GPCR_opsins"/>
</dbReference>
<dbReference type="EMBL" id="AGCU01014907">
    <property type="status" value="NOT_ANNOTATED_CDS"/>
    <property type="molecule type" value="Genomic_DNA"/>
</dbReference>
<dbReference type="Gene3D" id="1.20.1070.10">
    <property type="entry name" value="Rhodopsin 7-helix transmembrane proteins"/>
    <property type="match status" value="1"/>
</dbReference>
<dbReference type="GO" id="GO:0008020">
    <property type="term" value="F:G protein-coupled photoreceptor activity"/>
    <property type="evidence" value="ECO:0007669"/>
    <property type="project" value="Ensembl"/>
</dbReference>
<comment type="caution">
    <text evidence="14">Lacks conserved residue(s) required for the propagation of feature annotation.</text>
</comment>
<keyword evidence="8 14" id="KW-0157">Chromophore</keyword>
<feature type="transmembrane region" description="Helical" evidence="14">
    <location>
        <begin position="192"/>
        <end position="218"/>
    </location>
</feature>
<dbReference type="EMBL" id="AGCU01014906">
    <property type="status" value="NOT_ANNOTATED_CDS"/>
    <property type="molecule type" value="Genomic_DNA"/>
</dbReference>
<evidence type="ECO:0000256" key="11">
    <source>
        <dbReference type="ARBA" id="ARBA00023157"/>
    </source>
</evidence>
<reference evidence="16" key="3">
    <citation type="submission" date="2025-08" db="UniProtKB">
        <authorList>
            <consortium name="Ensembl"/>
        </authorList>
    </citation>
    <scope>IDENTIFICATION</scope>
</reference>
<organism evidence="16 17">
    <name type="scientific">Pelodiscus sinensis</name>
    <name type="common">Chinese softshell turtle</name>
    <name type="synonym">Trionyx sinensis</name>
    <dbReference type="NCBI Taxonomy" id="13735"/>
    <lineage>
        <taxon>Eukaryota</taxon>
        <taxon>Metazoa</taxon>
        <taxon>Chordata</taxon>
        <taxon>Craniata</taxon>
        <taxon>Vertebrata</taxon>
        <taxon>Euteleostomi</taxon>
        <taxon>Archelosauria</taxon>
        <taxon>Testudinata</taxon>
        <taxon>Testudines</taxon>
        <taxon>Cryptodira</taxon>
        <taxon>Trionychia</taxon>
        <taxon>Trionychidae</taxon>
        <taxon>Pelodiscus</taxon>
    </lineage>
</organism>
<keyword evidence="2" id="KW-1003">Cell membrane</keyword>
<keyword evidence="17" id="KW-1185">Reference proteome</keyword>
<dbReference type="InterPro" id="IPR027430">
    <property type="entry name" value="Retinal_BS"/>
</dbReference>
<dbReference type="PRINTS" id="PR00238">
    <property type="entry name" value="OPSIN"/>
</dbReference>
<comment type="subcellular location">
    <subcellularLocation>
        <location evidence="1">Cell membrane</location>
        <topology evidence="1">Multi-pass membrane protein</topology>
    </subcellularLocation>
    <subcellularLocation>
        <location evidence="14">Membrane</location>
        <topology evidence="14">Multi-pass membrane protein</topology>
    </subcellularLocation>
</comment>
<evidence type="ECO:0000259" key="15">
    <source>
        <dbReference type="PROSITE" id="PS50262"/>
    </source>
</evidence>
<sequence>SPLPEEEQREMTVQDVPHAFPTLDVSDHAHYTIGTVILVVGITGALGNFLVIYAFCRSKSLRTPANMFIINLAISDFLMSITQAPIFFATSLHKHWIFGKKGCELYAFCGALFGITSMITLMAIALDRYFVITRPLASIVVMSKKKALIILLAVWLYSLAWSLPPFFGWSAYVPEGLLTSCSWDYVTFTPSVRAYTMLLFCFVFFIPLIAIIYSYVFIFKAIKNANMAVQNIGSDGNKVSQRQYQKMKNEWKMAKIALIVILLFVISWSPYSAVALVAFAGYSHLLTPFMNTIPAVIAKASAIHNPIIYAITHPKYRMAIAKYVPCLRPLLRVSRKDSRSYSRYLSTRQSTITSQSEISGLQKGKKWKSSLSESESGWTETEADVVCVISRPANKLVSYEIGKYAAETNDTKAKSKMKRHDSGIFEKTSEDADDISMVELNVRDCSSSPVYQTAKPISLKEIQTGESLKGTGLRKGESHCKPSAAQIPSIIVTYSNVQEIEQPSEFGSGLQFLKNSSLVQDKDYSS</sequence>
<evidence type="ECO:0000256" key="6">
    <source>
        <dbReference type="ARBA" id="ARBA00022925"/>
    </source>
</evidence>
<dbReference type="InterPro" id="IPR017452">
    <property type="entry name" value="GPCR_Rhodpsn_7TM"/>
</dbReference>
<dbReference type="GO" id="GO:0016037">
    <property type="term" value="P:light absorption"/>
    <property type="evidence" value="ECO:0007669"/>
    <property type="project" value="UniProtKB-ARBA"/>
</dbReference>
<dbReference type="GO" id="GO:1990384">
    <property type="term" value="P:hyaloid vascular plexus regression"/>
    <property type="evidence" value="ECO:0007669"/>
    <property type="project" value="Ensembl"/>
</dbReference>
<dbReference type="SMART" id="SM01381">
    <property type="entry name" value="7TM_GPCR_Srsx"/>
    <property type="match status" value="1"/>
</dbReference>
<reference evidence="17" key="2">
    <citation type="journal article" date="2013" name="Nat. Genet.">
        <title>The draft genomes of soft-shell turtle and green sea turtle yield insights into the development and evolution of the turtle-specific body plan.</title>
        <authorList>
            <person name="Wang Z."/>
            <person name="Pascual-Anaya J."/>
            <person name="Zadissa A."/>
            <person name="Li W."/>
            <person name="Niimura Y."/>
            <person name="Huang Z."/>
            <person name="Li C."/>
            <person name="White S."/>
            <person name="Xiong Z."/>
            <person name="Fang D."/>
            <person name="Wang B."/>
            <person name="Ming Y."/>
            <person name="Chen Y."/>
            <person name="Zheng Y."/>
            <person name="Kuraku S."/>
            <person name="Pignatelli M."/>
            <person name="Herrero J."/>
            <person name="Beal K."/>
            <person name="Nozawa M."/>
            <person name="Li Q."/>
            <person name="Wang J."/>
            <person name="Zhang H."/>
            <person name="Yu L."/>
            <person name="Shigenobu S."/>
            <person name="Wang J."/>
            <person name="Liu J."/>
            <person name="Flicek P."/>
            <person name="Searle S."/>
            <person name="Wang J."/>
            <person name="Kuratani S."/>
            <person name="Yin Y."/>
            <person name="Aken B."/>
            <person name="Zhang G."/>
            <person name="Irie N."/>
        </authorList>
    </citation>
    <scope>NUCLEOTIDE SEQUENCE [LARGE SCALE GENOMIC DNA]</scope>
    <source>
        <strain evidence="17">Daiwa-1</strain>
    </source>
</reference>
<dbReference type="GeneTree" id="ENSGT01150000286935"/>
<keyword evidence="13 14" id="KW-0807">Transducer</keyword>
<protein>
    <submittedName>
        <fullName evidence="16">Opsin 4</fullName>
    </submittedName>
</protein>
<keyword evidence="5 14" id="KW-0812">Transmembrane</keyword>
<dbReference type="FunFam" id="1.20.1070.10:FF:000083">
    <property type="entry name" value="Melanopsin 1"/>
    <property type="match status" value="1"/>
</dbReference>
<dbReference type="GO" id="GO:0005502">
    <property type="term" value="F:11-cis retinal binding"/>
    <property type="evidence" value="ECO:0007669"/>
    <property type="project" value="Ensembl"/>
</dbReference>
<dbReference type="HOGENOM" id="CLU_009579_3_12_1"/>
<keyword evidence="4 14" id="KW-0716">Sensory transduction</keyword>
<keyword evidence="10 14" id="KW-0472">Membrane</keyword>
<evidence type="ECO:0000256" key="12">
    <source>
        <dbReference type="ARBA" id="ARBA00023170"/>
    </source>
</evidence>
<keyword evidence="9 14" id="KW-0297">G-protein coupled receptor</keyword>
<dbReference type="InterPro" id="IPR000276">
    <property type="entry name" value="GPCR_Rhodpsn"/>
</dbReference>
<dbReference type="Pfam" id="PF00001">
    <property type="entry name" value="7tm_1"/>
    <property type="match status" value="1"/>
</dbReference>
<evidence type="ECO:0000256" key="1">
    <source>
        <dbReference type="ARBA" id="ARBA00004651"/>
    </source>
</evidence>
<evidence type="ECO:0000256" key="5">
    <source>
        <dbReference type="ARBA" id="ARBA00022692"/>
    </source>
</evidence>
<evidence type="ECO:0000256" key="10">
    <source>
        <dbReference type="ARBA" id="ARBA00023136"/>
    </source>
</evidence>
<dbReference type="GO" id="GO:0007634">
    <property type="term" value="P:optokinetic behavior"/>
    <property type="evidence" value="ECO:0007669"/>
    <property type="project" value="Ensembl"/>
</dbReference>
<dbReference type="GO" id="GO:0042752">
    <property type="term" value="P:regulation of circadian rhythm"/>
    <property type="evidence" value="ECO:0007669"/>
    <property type="project" value="Ensembl"/>
</dbReference>
<dbReference type="Proteomes" id="UP000007267">
    <property type="component" value="Unassembled WGS sequence"/>
</dbReference>
<dbReference type="PROSITE" id="PS50262">
    <property type="entry name" value="G_PROTEIN_RECEP_F1_2"/>
    <property type="match status" value="1"/>
</dbReference>
<evidence type="ECO:0000256" key="13">
    <source>
        <dbReference type="ARBA" id="ARBA00023224"/>
    </source>
</evidence>
<feature type="transmembrane region" description="Helical" evidence="14">
    <location>
        <begin position="256"/>
        <end position="282"/>
    </location>
</feature>
<dbReference type="GO" id="GO:0050960">
    <property type="term" value="P:detection of temperature stimulus involved in thermoception"/>
    <property type="evidence" value="ECO:0007669"/>
    <property type="project" value="Ensembl"/>
</dbReference>
<accession>K7FPC1</accession>
<dbReference type="InterPro" id="IPR001760">
    <property type="entry name" value="Opsin"/>
</dbReference>
<feature type="transmembrane region" description="Helical" evidence="14">
    <location>
        <begin position="105"/>
        <end position="126"/>
    </location>
</feature>
<name>K7FPC1_PELSI</name>
<dbReference type="GO" id="GO:0007602">
    <property type="term" value="P:phototransduction"/>
    <property type="evidence" value="ECO:0007669"/>
    <property type="project" value="UniProtKB-KW"/>
</dbReference>
<dbReference type="EMBL" id="AGCU01014909">
    <property type="status" value="NOT_ANNOTATED_CDS"/>
    <property type="molecule type" value="Genomic_DNA"/>
</dbReference>
<keyword evidence="6 14" id="KW-0681">Retinal protein</keyword>
<dbReference type="Ensembl" id="ENSPSIT00000009931.1">
    <property type="protein sequence ID" value="ENSPSIP00000009881.1"/>
    <property type="gene ID" value="ENSPSIG00000008873.1"/>
</dbReference>
<dbReference type="PROSITE" id="PS00238">
    <property type="entry name" value="OPSIN"/>
    <property type="match status" value="1"/>
</dbReference>
<keyword evidence="3 14" id="KW-0600">Photoreceptor protein</keyword>
<keyword evidence="11" id="KW-1015">Disulfide bond</keyword>
<feature type="transmembrane region" description="Helical" evidence="14">
    <location>
        <begin position="31"/>
        <end position="56"/>
    </location>
</feature>
<keyword evidence="7 14" id="KW-1133">Transmembrane helix</keyword>
<evidence type="ECO:0000313" key="17">
    <source>
        <dbReference type="Proteomes" id="UP000007267"/>
    </source>
</evidence>
<dbReference type="PANTHER" id="PTHR24240">
    <property type="entry name" value="OPSIN"/>
    <property type="match status" value="1"/>
</dbReference>
<dbReference type="GO" id="GO:0007601">
    <property type="term" value="P:visual perception"/>
    <property type="evidence" value="ECO:0007669"/>
    <property type="project" value="InterPro"/>
</dbReference>
<reference evidence="16" key="4">
    <citation type="submission" date="2025-09" db="UniProtKB">
        <authorList>
            <consortium name="Ensembl"/>
        </authorList>
    </citation>
    <scope>IDENTIFICATION</scope>
</reference>
<dbReference type="eggNOG" id="KOG3656">
    <property type="taxonomic scope" value="Eukaryota"/>
</dbReference>
<dbReference type="GO" id="GO:0060041">
    <property type="term" value="P:retina development in camera-type eye"/>
    <property type="evidence" value="ECO:0007669"/>
    <property type="project" value="Ensembl"/>
</dbReference>
<gene>
    <name evidence="16" type="primary">OPN4</name>
</gene>
<evidence type="ECO:0000256" key="4">
    <source>
        <dbReference type="ARBA" id="ARBA00022606"/>
    </source>
</evidence>
<evidence type="ECO:0000313" key="16">
    <source>
        <dbReference type="Ensembl" id="ENSPSIP00000009881.1"/>
    </source>
</evidence>
<dbReference type="PRINTS" id="PR00237">
    <property type="entry name" value="GPCRRHODOPSN"/>
</dbReference>
<dbReference type="CDD" id="cd15336">
    <property type="entry name" value="7tmA_Melanopsin"/>
    <property type="match status" value="1"/>
</dbReference>
<keyword evidence="12 14" id="KW-0675">Receptor</keyword>
<dbReference type="GO" id="GO:0043052">
    <property type="term" value="P:thermotaxis"/>
    <property type="evidence" value="ECO:0007669"/>
    <property type="project" value="Ensembl"/>
</dbReference>
<evidence type="ECO:0000256" key="7">
    <source>
        <dbReference type="ARBA" id="ARBA00022989"/>
    </source>
</evidence>
<evidence type="ECO:0000256" key="14">
    <source>
        <dbReference type="RuleBase" id="RU004951"/>
    </source>
</evidence>
<comment type="similarity">
    <text evidence="14">Belongs to the G-protein coupled receptor 1 family. Opsin subfamily.</text>
</comment>
<proteinExistence type="inferred from homology"/>
<dbReference type="AlphaFoldDB" id="K7FPC1"/>
<evidence type="ECO:0000256" key="8">
    <source>
        <dbReference type="ARBA" id="ARBA00022991"/>
    </source>
</evidence>
<evidence type="ECO:0000256" key="3">
    <source>
        <dbReference type="ARBA" id="ARBA00022543"/>
    </source>
</evidence>
<dbReference type="PROSITE" id="PS00237">
    <property type="entry name" value="G_PROTEIN_RECEP_F1_1"/>
    <property type="match status" value="1"/>
</dbReference>
<evidence type="ECO:0000256" key="9">
    <source>
        <dbReference type="ARBA" id="ARBA00023040"/>
    </source>
</evidence>
<dbReference type="STRING" id="13735.ENSPSIP00000009881"/>
<evidence type="ECO:0000256" key="2">
    <source>
        <dbReference type="ARBA" id="ARBA00022475"/>
    </source>
</evidence>
<feature type="domain" description="G-protein coupled receptors family 1 profile" evidence="15">
    <location>
        <begin position="47"/>
        <end position="309"/>
    </location>
</feature>
<dbReference type="EMBL" id="AGCU01014908">
    <property type="status" value="NOT_ANNOTATED_CDS"/>
    <property type="molecule type" value="Genomic_DNA"/>
</dbReference>
<dbReference type="OMA" id="CYAHIAY"/>